<dbReference type="InterPro" id="IPR015421">
    <property type="entry name" value="PyrdxlP-dep_Trfase_major"/>
</dbReference>
<dbReference type="CDD" id="cd00609">
    <property type="entry name" value="AAT_like"/>
    <property type="match status" value="1"/>
</dbReference>
<evidence type="ECO:0000256" key="5">
    <source>
        <dbReference type="ARBA" id="ARBA00022605"/>
    </source>
</evidence>
<comment type="subunit">
    <text evidence="3 9">Homodimer.</text>
</comment>
<dbReference type="OrthoDB" id="9809616at2"/>
<keyword evidence="7 9" id="KW-0663">Pyridoxal phosphate</keyword>
<dbReference type="HAMAP" id="MF_01023">
    <property type="entry name" value="HisC_aminotrans_2"/>
    <property type="match status" value="1"/>
</dbReference>
<evidence type="ECO:0000313" key="12">
    <source>
        <dbReference type="Proteomes" id="UP000195787"/>
    </source>
</evidence>
<reference evidence="11 12" key="1">
    <citation type="submission" date="2017-02" db="EMBL/GenBank/DDBJ databases">
        <authorList>
            <person name="Peterson S.W."/>
        </authorList>
    </citation>
    <scope>NUCLEOTIDE SEQUENCE [LARGE SCALE GENOMIC DNA]</scope>
    <source>
        <strain evidence="11 12">LMG 22410</strain>
    </source>
</reference>
<keyword evidence="6 9" id="KW-0808">Transferase</keyword>
<comment type="catalytic activity">
    <reaction evidence="9">
        <text>L-histidinol phosphate + 2-oxoglutarate = 3-(imidazol-4-yl)-2-oxopropyl phosphate + L-glutamate</text>
        <dbReference type="Rhea" id="RHEA:23744"/>
        <dbReference type="ChEBI" id="CHEBI:16810"/>
        <dbReference type="ChEBI" id="CHEBI:29985"/>
        <dbReference type="ChEBI" id="CHEBI:57766"/>
        <dbReference type="ChEBI" id="CHEBI:57980"/>
        <dbReference type="EC" id="2.6.1.9"/>
    </reaction>
</comment>
<keyword evidence="8 9" id="KW-0368">Histidine biosynthesis</keyword>
<dbReference type="Gene3D" id="3.40.640.10">
    <property type="entry name" value="Type I PLP-dependent aspartate aminotransferase-like (Major domain)"/>
    <property type="match status" value="1"/>
</dbReference>
<dbReference type="GO" id="GO:0004400">
    <property type="term" value="F:histidinol-phosphate transaminase activity"/>
    <property type="evidence" value="ECO:0007669"/>
    <property type="project" value="UniProtKB-UniRule"/>
</dbReference>
<organism evidence="11 12">
    <name type="scientific">Agrococcus casei LMG 22410</name>
    <dbReference type="NCBI Taxonomy" id="1255656"/>
    <lineage>
        <taxon>Bacteria</taxon>
        <taxon>Bacillati</taxon>
        <taxon>Actinomycetota</taxon>
        <taxon>Actinomycetes</taxon>
        <taxon>Micrococcales</taxon>
        <taxon>Microbacteriaceae</taxon>
        <taxon>Agrococcus</taxon>
    </lineage>
</organism>
<proteinExistence type="inferred from homology"/>
<evidence type="ECO:0000256" key="1">
    <source>
        <dbReference type="ARBA" id="ARBA00001933"/>
    </source>
</evidence>
<dbReference type="GO" id="GO:0030170">
    <property type="term" value="F:pyridoxal phosphate binding"/>
    <property type="evidence" value="ECO:0007669"/>
    <property type="project" value="InterPro"/>
</dbReference>
<dbReference type="Gene3D" id="3.90.1150.10">
    <property type="entry name" value="Aspartate Aminotransferase, domain 1"/>
    <property type="match status" value="1"/>
</dbReference>
<dbReference type="PANTHER" id="PTHR42885:SF2">
    <property type="entry name" value="HISTIDINOL-PHOSPHATE AMINOTRANSFERASE"/>
    <property type="match status" value="1"/>
</dbReference>
<sequence length="370" mass="39844">MTSASDFQLSDLPLRDDLVGLEPYGAPQIEVPVRLNVNESAFDVPDAVVESVVERIRSATKGANRYPDREFTRLRELLADYVGEGVAPEQIWAGNGSNEVLQHVLQAFGGPGRTLLSFSPTYSMYPLLAQGIAMDYVAAPRRDDFTVDAELVREAVAEHDPDIVFLCGPNNPTGTPLDPAAITAALESRAIVVVDEAYVEFATDRSRTAVSLLPEHPRLLVSRTMSKAFAFAGVRLGYLIAHPAVTDALRLVRLPYNLSALTQAAACAALEHSDIMLAQVDELRAQRDRLETGLRELGLAPHPSDSNFVLVGGIDDPQRVFEALLAEGVLVRNVGLPGTLRITAGTHDETSAVLAAMAKATGRVEPSQDA</sequence>
<dbReference type="InterPro" id="IPR015424">
    <property type="entry name" value="PyrdxlP-dep_Trfase"/>
</dbReference>
<accession>A0A1R4GJ85</accession>
<dbReference type="NCBIfam" id="NF002877">
    <property type="entry name" value="PRK03317.1"/>
    <property type="match status" value="1"/>
</dbReference>
<dbReference type="InterPro" id="IPR015422">
    <property type="entry name" value="PyrdxlP-dep_Trfase_small"/>
</dbReference>
<keyword evidence="4 9" id="KW-0032">Aminotransferase</keyword>
<dbReference type="EC" id="2.6.1.9" evidence="9"/>
<dbReference type="EMBL" id="FUHU01000045">
    <property type="protein sequence ID" value="SJM68145.1"/>
    <property type="molecule type" value="Genomic_DNA"/>
</dbReference>
<evidence type="ECO:0000256" key="2">
    <source>
        <dbReference type="ARBA" id="ARBA00007970"/>
    </source>
</evidence>
<dbReference type="PROSITE" id="PS00599">
    <property type="entry name" value="AA_TRANSFER_CLASS_2"/>
    <property type="match status" value="1"/>
</dbReference>
<feature type="domain" description="Aminotransferase class I/classII large" evidence="10">
    <location>
        <begin position="33"/>
        <end position="352"/>
    </location>
</feature>
<dbReference type="Pfam" id="PF00155">
    <property type="entry name" value="Aminotran_1_2"/>
    <property type="match status" value="1"/>
</dbReference>
<dbReference type="SUPFAM" id="SSF53383">
    <property type="entry name" value="PLP-dependent transferases"/>
    <property type="match status" value="1"/>
</dbReference>
<dbReference type="Proteomes" id="UP000195787">
    <property type="component" value="Unassembled WGS sequence"/>
</dbReference>
<comment type="similarity">
    <text evidence="2 9">Belongs to the class-II pyridoxal-phosphate-dependent aminotransferase family. Histidinol-phosphate aminotransferase subfamily.</text>
</comment>
<dbReference type="InterPro" id="IPR005861">
    <property type="entry name" value="HisP_aminotrans"/>
</dbReference>
<evidence type="ECO:0000256" key="4">
    <source>
        <dbReference type="ARBA" id="ARBA00022576"/>
    </source>
</evidence>
<evidence type="ECO:0000256" key="9">
    <source>
        <dbReference type="HAMAP-Rule" id="MF_01023"/>
    </source>
</evidence>
<dbReference type="InterPro" id="IPR004839">
    <property type="entry name" value="Aminotransferase_I/II_large"/>
</dbReference>
<keyword evidence="5 9" id="KW-0028">Amino-acid biosynthesis</keyword>
<dbReference type="RefSeq" id="WP_086992854.1">
    <property type="nucleotide sequence ID" value="NZ_FUHU01000045.1"/>
</dbReference>
<evidence type="ECO:0000259" key="10">
    <source>
        <dbReference type="Pfam" id="PF00155"/>
    </source>
</evidence>
<dbReference type="AlphaFoldDB" id="A0A1R4GJ85"/>
<evidence type="ECO:0000256" key="7">
    <source>
        <dbReference type="ARBA" id="ARBA00022898"/>
    </source>
</evidence>
<dbReference type="NCBIfam" id="TIGR01141">
    <property type="entry name" value="hisC"/>
    <property type="match status" value="1"/>
</dbReference>
<evidence type="ECO:0000256" key="8">
    <source>
        <dbReference type="ARBA" id="ARBA00023102"/>
    </source>
</evidence>
<gene>
    <name evidence="9" type="primary">hisC</name>
    <name evidence="11" type="ORF">CZ674_12390</name>
</gene>
<dbReference type="InterPro" id="IPR001917">
    <property type="entry name" value="Aminotrans_II_pyridoxalP_BS"/>
</dbReference>
<keyword evidence="12" id="KW-1185">Reference proteome</keyword>
<evidence type="ECO:0000256" key="3">
    <source>
        <dbReference type="ARBA" id="ARBA00011738"/>
    </source>
</evidence>
<evidence type="ECO:0000313" key="11">
    <source>
        <dbReference type="EMBL" id="SJM68145.1"/>
    </source>
</evidence>
<comment type="pathway">
    <text evidence="9">Amino-acid biosynthesis; L-histidine biosynthesis; L-histidine from 5-phospho-alpha-D-ribose 1-diphosphate: step 7/9.</text>
</comment>
<feature type="modified residue" description="N6-(pyridoxal phosphate)lysine" evidence="9">
    <location>
        <position position="227"/>
    </location>
</feature>
<name>A0A1R4GJ85_9MICO</name>
<dbReference type="UniPathway" id="UPA00031">
    <property type="reaction ID" value="UER00012"/>
</dbReference>
<protein>
    <recommendedName>
        <fullName evidence="9">Histidinol-phosphate aminotransferase</fullName>
        <ecNumber evidence="9">2.6.1.9</ecNumber>
    </recommendedName>
    <alternativeName>
        <fullName evidence="9">Imidazole acetol-phosphate transaminase</fullName>
    </alternativeName>
</protein>
<dbReference type="GO" id="GO:0000105">
    <property type="term" value="P:L-histidine biosynthetic process"/>
    <property type="evidence" value="ECO:0007669"/>
    <property type="project" value="UniProtKB-UniRule"/>
</dbReference>
<dbReference type="PANTHER" id="PTHR42885">
    <property type="entry name" value="HISTIDINOL-PHOSPHATE AMINOTRANSFERASE-RELATED"/>
    <property type="match status" value="1"/>
</dbReference>
<evidence type="ECO:0000256" key="6">
    <source>
        <dbReference type="ARBA" id="ARBA00022679"/>
    </source>
</evidence>
<dbReference type="GeneID" id="303174005"/>
<comment type="cofactor">
    <cofactor evidence="1 9">
        <name>pyridoxal 5'-phosphate</name>
        <dbReference type="ChEBI" id="CHEBI:597326"/>
    </cofactor>
</comment>